<dbReference type="InterPro" id="IPR011043">
    <property type="entry name" value="Gal_Oxase/kelch_b-propeller"/>
</dbReference>
<evidence type="ECO:0000313" key="2">
    <source>
        <dbReference type="Proteomes" id="UP000245263"/>
    </source>
</evidence>
<dbReference type="InterPro" id="IPR010620">
    <property type="entry name" value="SBBP_repeat"/>
</dbReference>
<dbReference type="PANTHER" id="PTHR35580:SF1">
    <property type="entry name" value="PHYTASE-LIKE DOMAIN-CONTAINING PROTEIN"/>
    <property type="match status" value="1"/>
</dbReference>
<dbReference type="PROSITE" id="PS51257">
    <property type="entry name" value="PROKAR_LIPOPROTEIN"/>
    <property type="match status" value="1"/>
</dbReference>
<name>A0ABN6K8U0_9LEPT</name>
<dbReference type="Pfam" id="PF06739">
    <property type="entry name" value="SBBP"/>
    <property type="match status" value="6"/>
</dbReference>
<accession>A0ABN6K8U0</accession>
<dbReference type="SUPFAM" id="SSF50965">
    <property type="entry name" value="Galactose oxidase, central domain"/>
    <property type="match status" value="1"/>
</dbReference>
<protein>
    <recommendedName>
        <fullName evidence="3">Beta-propeller repeat protein</fullName>
    </recommendedName>
</protein>
<dbReference type="EMBL" id="AP025028">
    <property type="protein sequence ID" value="BDA77368.1"/>
    <property type="molecule type" value="Genomic_DNA"/>
</dbReference>
<proteinExistence type="predicted"/>
<sequence length="462" mass="48518">MTKFKHSILIVVIYSFGVSFSFGCKSSSDDINPLWAIPFLTGATQGTSDSIPAINNSGTKEWTRLLGAGGGVGTRGNAITSDSSGNIYITGYTQGNLDGQTLTGSNDLLITKYSSAGNRQWTRLLGVASASTIGNAVISGSSGIYITGITGGNLDGQTKTGSNDLFLIKYDNSGNKQWTRLLGVASAETTGNAITSDGSGYIYITGYTQGNLDGQTLTGSKDLFITKYDSNGNKQWTKLLGVASASTFARGIISDNSGTLYITGTTNGNLDGQTKTGSNDMVIAKFDNNGNKEWIRLLGVTNSTTEGFGIVRDSSSNIYITGNTQGNLDGQTLAGSKDLFVVKYDANGNKQWTKLSGVTNGHITEVLTITNDSFGNVYTAGSTTGGLDGQTITGGKDLFVVKYDKNGNKQWTRLMGVASSGTNSYGIVSDSFGYLYTTGSTSGNLDGQIKTGGEDLFIVKYK</sequence>
<dbReference type="Proteomes" id="UP000245263">
    <property type="component" value="Chromosome 1"/>
</dbReference>
<reference evidence="1 2" key="1">
    <citation type="submission" date="2021-08" db="EMBL/GenBank/DDBJ databases">
        <title>Complete genome sequence of Leptospira kobayashii strain E30.</title>
        <authorList>
            <person name="Nakao R."/>
            <person name="Nakamura S."/>
            <person name="Masuzawa T."/>
            <person name="Koizumi N."/>
        </authorList>
    </citation>
    <scope>NUCLEOTIDE SEQUENCE [LARGE SCALE GENOMIC DNA]</scope>
    <source>
        <strain evidence="1 2">E30</strain>
    </source>
</reference>
<evidence type="ECO:0008006" key="3">
    <source>
        <dbReference type="Google" id="ProtNLM"/>
    </source>
</evidence>
<evidence type="ECO:0000313" key="1">
    <source>
        <dbReference type="EMBL" id="BDA77368.1"/>
    </source>
</evidence>
<dbReference type="RefSeq" id="WP_109021972.1">
    <property type="nucleotide sequence ID" value="NZ_AP025028.1"/>
</dbReference>
<organism evidence="1 2">
    <name type="scientific">Leptospira kobayashii</name>
    <dbReference type="NCBI Taxonomy" id="1917830"/>
    <lineage>
        <taxon>Bacteria</taxon>
        <taxon>Pseudomonadati</taxon>
        <taxon>Spirochaetota</taxon>
        <taxon>Spirochaetia</taxon>
        <taxon>Leptospirales</taxon>
        <taxon>Leptospiraceae</taxon>
        <taxon>Leptospira</taxon>
    </lineage>
</organism>
<dbReference type="InterPro" id="IPR052918">
    <property type="entry name" value="Motility_Chemotaxis_Reg"/>
</dbReference>
<dbReference type="PANTHER" id="PTHR35580">
    <property type="entry name" value="CELL SURFACE GLYCOPROTEIN (S-LAYER PROTEIN)-LIKE PROTEIN"/>
    <property type="match status" value="1"/>
</dbReference>
<gene>
    <name evidence="1" type="ORF">LPTSP3_g02980</name>
</gene>
<keyword evidence="2" id="KW-1185">Reference proteome</keyword>